<dbReference type="GO" id="GO:0003676">
    <property type="term" value="F:nucleic acid binding"/>
    <property type="evidence" value="ECO:0007669"/>
    <property type="project" value="InterPro"/>
</dbReference>
<proteinExistence type="predicted"/>
<dbReference type="AlphaFoldDB" id="A0A9P6KYH1"/>
<reference evidence="2 3" key="1">
    <citation type="journal article" date="2020" name="Genome Biol. Evol.">
        <title>Comparative genomics of strictly vertically transmitted, feminizing microsporidia endosymbionts of amphipod crustaceans.</title>
        <authorList>
            <person name="Cormier A."/>
            <person name="Chebbi M.A."/>
            <person name="Giraud I."/>
            <person name="Wattier R."/>
            <person name="Teixeira M."/>
            <person name="Gilbert C."/>
            <person name="Rigaud T."/>
            <person name="Cordaux R."/>
        </authorList>
    </citation>
    <scope>NUCLEOTIDE SEQUENCE [LARGE SCALE GENOMIC DNA]</scope>
    <source>
        <strain evidence="2 3">Ou3-Ou53</strain>
    </source>
</reference>
<organism evidence="2 3">
    <name type="scientific">Nosema granulosis</name>
    <dbReference type="NCBI Taxonomy" id="83296"/>
    <lineage>
        <taxon>Eukaryota</taxon>
        <taxon>Fungi</taxon>
        <taxon>Fungi incertae sedis</taxon>
        <taxon>Microsporidia</taxon>
        <taxon>Nosematidae</taxon>
        <taxon>Nosema</taxon>
    </lineage>
</organism>
<evidence type="ECO:0000313" key="3">
    <source>
        <dbReference type="Proteomes" id="UP000740883"/>
    </source>
</evidence>
<dbReference type="InterPro" id="IPR001584">
    <property type="entry name" value="Integrase_cat-core"/>
</dbReference>
<dbReference type="PROSITE" id="PS50994">
    <property type="entry name" value="INTEGRASE"/>
    <property type="match status" value="1"/>
</dbReference>
<keyword evidence="3" id="KW-1185">Reference proteome</keyword>
<protein>
    <submittedName>
        <fullName evidence="2">SCAN domain-containing protein 3</fullName>
    </submittedName>
</protein>
<dbReference type="Gene3D" id="3.30.420.10">
    <property type="entry name" value="Ribonuclease H-like superfamily/Ribonuclease H"/>
    <property type="match status" value="1"/>
</dbReference>
<dbReference type="InterPro" id="IPR036397">
    <property type="entry name" value="RNaseH_sf"/>
</dbReference>
<dbReference type="PANTHER" id="PTHR46585">
    <property type="entry name" value="INTEGRASE CORE DOMAIN CONTAINING PROTEIN"/>
    <property type="match status" value="1"/>
</dbReference>
<dbReference type="OrthoDB" id="2281046at2759"/>
<dbReference type="PANTHER" id="PTHR46585:SF1">
    <property type="entry name" value="CHROMO DOMAIN-CONTAINING PROTEIN"/>
    <property type="match status" value="1"/>
</dbReference>
<comment type="caution">
    <text evidence="2">The sequence shown here is derived from an EMBL/GenBank/DDBJ whole genome shotgun (WGS) entry which is preliminary data.</text>
</comment>
<gene>
    <name evidence="2" type="primary">ZBED9_5</name>
    <name evidence="2" type="ORF">NGRA_2593</name>
</gene>
<dbReference type="SUPFAM" id="SSF53098">
    <property type="entry name" value="Ribonuclease H-like"/>
    <property type="match status" value="1"/>
</dbReference>
<dbReference type="InterPro" id="IPR012337">
    <property type="entry name" value="RNaseH-like_sf"/>
</dbReference>
<evidence type="ECO:0000313" key="2">
    <source>
        <dbReference type="EMBL" id="KAF9761520.1"/>
    </source>
</evidence>
<name>A0A9P6KYH1_9MICR</name>
<dbReference type="EMBL" id="SBJO01000318">
    <property type="protein sequence ID" value="KAF9761520.1"/>
    <property type="molecule type" value="Genomic_DNA"/>
</dbReference>
<dbReference type="GO" id="GO:0005634">
    <property type="term" value="C:nucleus"/>
    <property type="evidence" value="ECO:0007669"/>
    <property type="project" value="UniProtKB-ARBA"/>
</dbReference>
<evidence type="ECO:0000259" key="1">
    <source>
        <dbReference type="PROSITE" id="PS50994"/>
    </source>
</evidence>
<dbReference type="Pfam" id="PF00665">
    <property type="entry name" value="rve"/>
    <property type="match status" value="1"/>
</dbReference>
<feature type="domain" description="Integrase catalytic" evidence="1">
    <location>
        <begin position="77"/>
        <end position="167"/>
    </location>
</feature>
<dbReference type="Proteomes" id="UP000740883">
    <property type="component" value="Unassembled WGS sequence"/>
</dbReference>
<dbReference type="GO" id="GO:0015074">
    <property type="term" value="P:DNA integration"/>
    <property type="evidence" value="ECO:0007669"/>
    <property type="project" value="InterPro"/>
</dbReference>
<sequence length="167" mass="19313">MFKLGPAKHISILPLKNRNLEKTLLTSNIYQIDLQVETSRTTFYNKAYGITRDEISKTILSCIKCQSMRALVTRPIISRNPKERYIADLIDFRYYSEVNDGHKWMLVVVDVVSKYMWTVPLQDKSAVTVVSSIKTIFMVNGLSFILHTDNGKEFCNVDMYEFTISLK</sequence>
<accession>A0A9P6KYH1</accession>